<dbReference type="Proteomes" id="UP000321464">
    <property type="component" value="Unassembled WGS sequence"/>
</dbReference>
<evidence type="ECO:0000256" key="1">
    <source>
        <dbReference type="SAM" id="Phobius"/>
    </source>
</evidence>
<gene>
    <name evidence="2" type="ORF">NSE01_26000</name>
</gene>
<keyword evidence="1" id="KW-0812">Transmembrane</keyword>
<dbReference type="RefSeq" id="WP_147160099.1">
    <property type="nucleotide sequence ID" value="NZ_BJYR01000017.1"/>
</dbReference>
<name>A0A512AM60_9SPHN</name>
<proteinExistence type="predicted"/>
<evidence type="ECO:0000313" key="3">
    <source>
        <dbReference type="Proteomes" id="UP000321464"/>
    </source>
</evidence>
<reference evidence="2 3" key="1">
    <citation type="submission" date="2019-07" db="EMBL/GenBank/DDBJ databases">
        <title>Whole genome shotgun sequence of Novosphingobium sediminis NBRC 106119.</title>
        <authorList>
            <person name="Hosoyama A."/>
            <person name="Uohara A."/>
            <person name="Ohji S."/>
            <person name="Ichikawa N."/>
        </authorList>
    </citation>
    <scope>NUCLEOTIDE SEQUENCE [LARGE SCALE GENOMIC DNA]</scope>
    <source>
        <strain evidence="2 3">NBRC 106119</strain>
    </source>
</reference>
<keyword evidence="3" id="KW-1185">Reference proteome</keyword>
<organism evidence="2 3">
    <name type="scientific">Novosphingobium sediminis</name>
    <dbReference type="NCBI Taxonomy" id="707214"/>
    <lineage>
        <taxon>Bacteria</taxon>
        <taxon>Pseudomonadati</taxon>
        <taxon>Pseudomonadota</taxon>
        <taxon>Alphaproteobacteria</taxon>
        <taxon>Sphingomonadales</taxon>
        <taxon>Sphingomonadaceae</taxon>
        <taxon>Novosphingobium</taxon>
    </lineage>
</organism>
<dbReference type="EMBL" id="BJYR01000017">
    <property type="protein sequence ID" value="GEO00768.1"/>
    <property type="molecule type" value="Genomic_DNA"/>
</dbReference>
<sequence>MIYIVLNGGAILAATALGLLLGLVWQVLFDRGRIGGPGIAGTLLLAFVAEAWLCAILAGALILAPPKGSVWTMTIGSAFVIWLGFVVPSLAASYRMRSLPVRSALVDCGYWLVVMLAQAVVLRLIGLVPPPV</sequence>
<comment type="caution">
    <text evidence="2">The sequence shown here is derived from an EMBL/GenBank/DDBJ whole genome shotgun (WGS) entry which is preliminary data.</text>
</comment>
<feature type="transmembrane region" description="Helical" evidence="1">
    <location>
        <begin position="6"/>
        <end position="28"/>
    </location>
</feature>
<feature type="transmembrane region" description="Helical" evidence="1">
    <location>
        <begin position="40"/>
        <end position="64"/>
    </location>
</feature>
<feature type="transmembrane region" description="Helical" evidence="1">
    <location>
        <begin position="70"/>
        <end position="92"/>
    </location>
</feature>
<dbReference type="AlphaFoldDB" id="A0A512AM60"/>
<keyword evidence="1" id="KW-0472">Membrane</keyword>
<feature type="transmembrane region" description="Helical" evidence="1">
    <location>
        <begin position="104"/>
        <end position="125"/>
    </location>
</feature>
<protein>
    <recommendedName>
        <fullName evidence="4">DUF1761 domain-containing protein</fullName>
    </recommendedName>
</protein>
<keyword evidence="1" id="KW-1133">Transmembrane helix</keyword>
<accession>A0A512AM60</accession>
<dbReference type="OrthoDB" id="344736at2"/>
<evidence type="ECO:0008006" key="4">
    <source>
        <dbReference type="Google" id="ProtNLM"/>
    </source>
</evidence>
<evidence type="ECO:0000313" key="2">
    <source>
        <dbReference type="EMBL" id="GEO00768.1"/>
    </source>
</evidence>